<dbReference type="VEuPathDB" id="FungiDB:C7M61_002233"/>
<keyword evidence="3" id="KW-1185">Reference proteome</keyword>
<dbReference type="SMART" id="SM00552">
    <property type="entry name" value="ADEAMc"/>
    <property type="match status" value="1"/>
</dbReference>
<dbReference type="AlphaFoldDB" id="A0A2P7YSJ5"/>
<dbReference type="InterPro" id="IPR042935">
    <property type="entry name" value="Tad1"/>
</dbReference>
<organism evidence="2 3">
    <name type="scientific">Candidozyma pseudohaemuli</name>
    <dbReference type="NCBI Taxonomy" id="418784"/>
    <lineage>
        <taxon>Eukaryota</taxon>
        <taxon>Fungi</taxon>
        <taxon>Dikarya</taxon>
        <taxon>Ascomycota</taxon>
        <taxon>Saccharomycotina</taxon>
        <taxon>Pichiomycetes</taxon>
        <taxon>Metschnikowiaceae</taxon>
        <taxon>Candidozyma</taxon>
    </lineage>
</organism>
<accession>A0A2P7YSJ5</accession>
<dbReference type="Pfam" id="PF02137">
    <property type="entry name" value="A_deamin"/>
    <property type="match status" value="1"/>
</dbReference>
<evidence type="ECO:0000313" key="2">
    <source>
        <dbReference type="EMBL" id="PSK38928.1"/>
    </source>
</evidence>
<reference evidence="2 3" key="1">
    <citation type="submission" date="2018-03" db="EMBL/GenBank/DDBJ databases">
        <title>Candida pseudohaemulonii genome assembly and annotation.</title>
        <authorList>
            <person name="Munoz J.F."/>
            <person name="Gade L.G."/>
            <person name="Chow N.A."/>
            <person name="Litvintseva A.P."/>
            <person name="Loparev V.N."/>
            <person name="Cuomo C.A."/>
        </authorList>
    </citation>
    <scope>NUCLEOTIDE SEQUENCE [LARGE SCALE GENOMIC DNA]</scope>
    <source>
        <strain evidence="2 3">B12108</strain>
    </source>
</reference>
<evidence type="ECO:0000313" key="3">
    <source>
        <dbReference type="Proteomes" id="UP000241107"/>
    </source>
</evidence>
<dbReference type="GO" id="GO:0002100">
    <property type="term" value="P:tRNA wobble adenosine to inosine editing"/>
    <property type="evidence" value="ECO:0007669"/>
    <property type="project" value="InterPro"/>
</dbReference>
<dbReference type="Proteomes" id="UP000241107">
    <property type="component" value="Unassembled WGS sequence"/>
</dbReference>
<dbReference type="STRING" id="418784.A0A2P7YSJ5"/>
<dbReference type="GO" id="GO:0043829">
    <property type="term" value="F:tRNA-specific adenosine-37 deaminase activity"/>
    <property type="evidence" value="ECO:0007669"/>
    <property type="project" value="TreeGrafter"/>
</dbReference>
<gene>
    <name evidence="2" type="ORF">C7M61_002233</name>
</gene>
<dbReference type="GeneID" id="36565622"/>
<comment type="caution">
    <text evidence="2">The sequence shown here is derived from an EMBL/GenBank/DDBJ whole genome shotgun (WGS) entry which is preliminary data.</text>
</comment>
<dbReference type="EMBL" id="PYFQ01000004">
    <property type="protein sequence ID" value="PSK38928.1"/>
    <property type="molecule type" value="Genomic_DNA"/>
</dbReference>
<dbReference type="OrthoDB" id="10268011at2759"/>
<dbReference type="PANTHER" id="PTHR47803">
    <property type="entry name" value="TRNA-SPECIFIC ADENOSINE DEAMINASE 1"/>
    <property type="match status" value="1"/>
</dbReference>
<dbReference type="RefSeq" id="XP_024714114.1">
    <property type="nucleotide sequence ID" value="XM_024857615.1"/>
</dbReference>
<dbReference type="PANTHER" id="PTHR47803:SF1">
    <property type="entry name" value="TRNA-SPECIFIC ADENOSINE DEAMINASE 1"/>
    <property type="match status" value="1"/>
</dbReference>
<dbReference type="GO" id="GO:0003723">
    <property type="term" value="F:RNA binding"/>
    <property type="evidence" value="ECO:0007669"/>
    <property type="project" value="InterPro"/>
</dbReference>
<proteinExistence type="predicted"/>
<feature type="domain" description="A to I editase" evidence="1">
    <location>
        <begin position="57"/>
        <end position="228"/>
    </location>
</feature>
<protein>
    <recommendedName>
        <fullName evidence="1">A to I editase domain-containing protein</fullName>
    </recommendedName>
</protein>
<name>A0A2P7YSJ5_9ASCO</name>
<dbReference type="PROSITE" id="PS50141">
    <property type="entry name" value="A_DEAMIN_EDITASE"/>
    <property type="match status" value="1"/>
</dbReference>
<evidence type="ECO:0000259" key="1">
    <source>
        <dbReference type="PROSITE" id="PS50141"/>
    </source>
</evidence>
<dbReference type="InterPro" id="IPR002466">
    <property type="entry name" value="A_deamin"/>
</dbReference>
<sequence>MNHNAQLADRIAAAVVKHFNEAPAKAGKPVIRANGVPEWTVLAGLVTLQGDKIEVISVATGVKALPDDVRRYSKGWMVHDMHAEILCLRMLNYVVTEDVLNERQGKDTLLLERGEKRLRLRKDLKLCLYISEPPCGDASMSYVAQGREAWEEPPSKKTKIQQLGLHRGRESFDILGVVRTKPGRADSKVTLSKSCSDKLCLRQETGVLNSINSAFVEPVYLDFIALPEAKFQQADFDRCFDRIDPKNGISLQPLLYTEDPYTFHKLESAVPSPLSLLLCPPLKISQAILNGAKNGGFIKNKPPKPHGASILCNQKLIQKAGPLIQEIKLPNGQLPKSYLSLKDSNPQKDLKNHLHSLLGWTRTTPDDFAL</sequence>